<evidence type="ECO:0000256" key="2">
    <source>
        <dbReference type="SAM" id="SignalP"/>
    </source>
</evidence>
<proteinExistence type="predicted"/>
<sequence length="88" mass="9930">MNILLEFVLFISVLALFCNCMDKTGKGKAARQNEEQTRPSHVDEDVSPNGMDLASDVRQNQAQTRPSYDDDDFIDGYYENFLGSYGNV</sequence>
<keyword evidence="4" id="KW-1185">Reference proteome</keyword>
<dbReference type="EMBL" id="JBICBT010000866">
    <property type="protein sequence ID" value="KAL3096316.1"/>
    <property type="molecule type" value="Genomic_DNA"/>
</dbReference>
<evidence type="ECO:0000313" key="4">
    <source>
        <dbReference type="Proteomes" id="UP001620626"/>
    </source>
</evidence>
<feature type="region of interest" description="Disordered" evidence="1">
    <location>
        <begin position="28"/>
        <end position="69"/>
    </location>
</feature>
<organism evidence="3 4">
    <name type="scientific">Heterodera trifolii</name>
    <dbReference type="NCBI Taxonomy" id="157864"/>
    <lineage>
        <taxon>Eukaryota</taxon>
        <taxon>Metazoa</taxon>
        <taxon>Ecdysozoa</taxon>
        <taxon>Nematoda</taxon>
        <taxon>Chromadorea</taxon>
        <taxon>Rhabditida</taxon>
        <taxon>Tylenchina</taxon>
        <taxon>Tylenchomorpha</taxon>
        <taxon>Tylenchoidea</taxon>
        <taxon>Heteroderidae</taxon>
        <taxon>Heteroderinae</taxon>
        <taxon>Heterodera</taxon>
    </lineage>
</organism>
<reference evidence="3 4" key="1">
    <citation type="submission" date="2024-10" db="EMBL/GenBank/DDBJ databases">
        <authorList>
            <person name="Kim D."/>
        </authorList>
    </citation>
    <scope>NUCLEOTIDE SEQUENCE [LARGE SCALE GENOMIC DNA]</scope>
    <source>
        <strain evidence="3">BH-2024</strain>
    </source>
</reference>
<feature type="compositionally biased region" description="Polar residues" evidence="1">
    <location>
        <begin position="57"/>
        <end position="66"/>
    </location>
</feature>
<dbReference type="AlphaFoldDB" id="A0ABD2K087"/>
<keyword evidence="2" id="KW-0732">Signal</keyword>
<feature type="signal peptide" evidence="2">
    <location>
        <begin position="1"/>
        <end position="15"/>
    </location>
</feature>
<evidence type="ECO:0000256" key="1">
    <source>
        <dbReference type="SAM" id="MobiDB-lite"/>
    </source>
</evidence>
<accession>A0ABD2K087</accession>
<dbReference type="Proteomes" id="UP001620626">
    <property type="component" value="Unassembled WGS sequence"/>
</dbReference>
<protein>
    <submittedName>
        <fullName evidence="3">Uncharacterized protein</fullName>
    </submittedName>
</protein>
<gene>
    <name evidence="3" type="ORF">niasHT_025587</name>
</gene>
<evidence type="ECO:0000313" key="3">
    <source>
        <dbReference type="EMBL" id="KAL3096316.1"/>
    </source>
</evidence>
<feature type="chain" id="PRO_5044808903" evidence="2">
    <location>
        <begin position="16"/>
        <end position="88"/>
    </location>
</feature>
<feature type="compositionally biased region" description="Basic and acidic residues" evidence="1">
    <location>
        <begin position="31"/>
        <end position="44"/>
    </location>
</feature>
<comment type="caution">
    <text evidence="3">The sequence shown here is derived from an EMBL/GenBank/DDBJ whole genome shotgun (WGS) entry which is preliminary data.</text>
</comment>
<name>A0ABD2K087_9BILA</name>